<dbReference type="InterPro" id="IPR026770">
    <property type="entry name" value="RNase_K"/>
</dbReference>
<evidence type="ECO:0000256" key="1">
    <source>
        <dbReference type="ARBA" id="ARBA00004141"/>
    </source>
</evidence>
<name>A0A8S9ZN42_9BILA</name>
<evidence type="ECO:0000256" key="3">
    <source>
        <dbReference type="ARBA" id="ARBA00022692"/>
    </source>
</evidence>
<keyword evidence="7" id="KW-1185">Reference proteome</keyword>
<dbReference type="OrthoDB" id="5851065at2759"/>
<dbReference type="GO" id="GO:0004521">
    <property type="term" value="F:RNA endonuclease activity"/>
    <property type="evidence" value="ECO:0007669"/>
    <property type="project" value="InterPro"/>
</dbReference>
<gene>
    <name evidence="6" type="ORF">Mgra_00005727</name>
</gene>
<comment type="caution">
    <text evidence="6">The sequence shown here is derived from an EMBL/GenBank/DDBJ whole genome shotgun (WGS) entry which is preliminary data.</text>
</comment>
<reference evidence="6" key="1">
    <citation type="journal article" date="2020" name="Ecol. Evol.">
        <title>Genome structure and content of the rice root-knot nematode (Meloidogyne graminicola).</title>
        <authorList>
            <person name="Phan N.T."/>
            <person name="Danchin E.G.J."/>
            <person name="Klopp C."/>
            <person name="Perfus-Barbeoch L."/>
            <person name="Kozlowski D.K."/>
            <person name="Koutsovoulos G.D."/>
            <person name="Lopez-Roques C."/>
            <person name="Bouchez O."/>
            <person name="Zahm M."/>
            <person name="Besnard G."/>
            <person name="Bellafiore S."/>
        </authorList>
    </citation>
    <scope>NUCLEOTIDE SEQUENCE</scope>
    <source>
        <strain evidence="6">VN-18</strain>
    </source>
</reference>
<evidence type="ECO:0000256" key="2">
    <source>
        <dbReference type="ARBA" id="ARBA00008458"/>
    </source>
</evidence>
<evidence type="ECO:0000256" key="4">
    <source>
        <dbReference type="ARBA" id="ARBA00022989"/>
    </source>
</evidence>
<dbReference type="Proteomes" id="UP000605970">
    <property type="component" value="Unassembled WGS sequence"/>
</dbReference>
<evidence type="ECO:0008006" key="8">
    <source>
        <dbReference type="Google" id="ProtNLM"/>
    </source>
</evidence>
<dbReference type="GO" id="GO:0016020">
    <property type="term" value="C:membrane"/>
    <property type="evidence" value="ECO:0007669"/>
    <property type="project" value="UniProtKB-SubCell"/>
</dbReference>
<keyword evidence="5" id="KW-0472">Membrane</keyword>
<comment type="similarity">
    <text evidence="2">Belongs to the RNase K family.</text>
</comment>
<sequence length="247" mass="29735">MPRYHSIHDDVEVATKWWSDYPTQKYTDMARAQKTFSNLIGDVWSKPKRLVRSASYTNLTYYKEAQHDYPIKKSPSVSSLAPSLALPQYYRQAERIVHTERVYKPFMYDWYNNAYSQHRYIDTQREIMRPIKRDPEFTNRSSWIPYYSGQTRRIYNNERAAPLRSYLHGSQQYLDRYVSNRLKSDDFGQRFAYSAYEWRKPQDHAFNRSFMYGERVYVPHARSNPHSYNSASALRKLYKTTGRFRFA</sequence>
<protein>
    <recommendedName>
        <fullName evidence="8">Myofilin</fullName>
    </recommendedName>
</protein>
<dbReference type="PANTHER" id="PTHR31733">
    <property type="entry name" value="RIBONUCLEASE KAPPA"/>
    <property type="match status" value="1"/>
</dbReference>
<evidence type="ECO:0000313" key="7">
    <source>
        <dbReference type="Proteomes" id="UP000605970"/>
    </source>
</evidence>
<evidence type="ECO:0000313" key="6">
    <source>
        <dbReference type="EMBL" id="KAF7634834.1"/>
    </source>
</evidence>
<dbReference type="AlphaFoldDB" id="A0A8S9ZN42"/>
<organism evidence="6 7">
    <name type="scientific">Meloidogyne graminicola</name>
    <dbReference type="NCBI Taxonomy" id="189291"/>
    <lineage>
        <taxon>Eukaryota</taxon>
        <taxon>Metazoa</taxon>
        <taxon>Ecdysozoa</taxon>
        <taxon>Nematoda</taxon>
        <taxon>Chromadorea</taxon>
        <taxon>Rhabditida</taxon>
        <taxon>Tylenchina</taxon>
        <taxon>Tylenchomorpha</taxon>
        <taxon>Tylenchoidea</taxon>
        <taxon>Meloidogynidae</taxon>
        <taxon>Meloidogyninae</taxon>
        <taxon>Meloidogyne</taxon>
    </lineage>
</organism>
<evidence type="ECO:0000256" key="5">
    <source>
        <dbReference type="ARBA" id="ARBA00023136"/>
    </source>
</evidence>
<accession>A0A8S9ZN42</accession>
<comment type="subcellular location">
    <subcellularLocation>
        <location evidence="1">Membrane</location>
        <topology evidence="1">Multi-pass membrane protein</topology>
    </subcellularLocation>
</comment>
<proteinExistence type="inferred from homology"/>
<keyword evidence="4" id="KW-1133">Transmembrane helix</keyword>
<dbReference type="EMBL" id="JABEBT010000050">
    <property type="protein sequence ID" value="KAF7634834.1"/>
    <property type="molecule type" value="Genomic_DNA"/>
</dbReference>
<keyword evidence="3" id="KW-0812">Transmembrane</keyword>